<dbReference type="InterPro" id="IPR013221">
    <property type="entry name" value="Mur_ligase_cen"/>
</dbReference>
<feature type="compositionally biased region" description="Acidic residues" evidence="18">
    <location>
        <begin position="480"/>
        <end position="498"/>
    </location>
</feature>
<organism evidence="21 22">
    <name type="scientific">Janibacter melonis</name>
    <dbReference type="NCBI Taxonomy" id="262209"/>
    <lineage>
        <taxon>Bacteria</taxon>
        <taxon>Bacillati</taxon>
        <taxon>Actinomycetota</taxon>
        <taxon>Actinomycetes</taxon>
        <taxon>Micrococcales</taxon>
        <taxon>Intrasporangiaceae</taxon>
        <taxon>Janibacter</taxon>
    </lineage>
</organism>
<feature type="domain" description="Mur ligase central" evidence="20">
    <location>
        <begin position="153"/>
        <end position="295"/>
    </location>
</feature>
<evidence type="ECO:0000256" key="8">
    <source>
        <dbReference type="ARBA" id="ARBA00019357"/>
    </source>
</evidence>
<evidence type="ECO:0000256" key="3">
    <source>
        <dbReference type="ARBA" id="ARBA00005150"/>
    </source>
</evidence>
<dbReference type="GO" id="GO:0005524">
    <property type="term" value="F:ATP binding"/>
    <property type="evidence" value="ECO:0007669"/>
    <property type="project" value="UniProtKB-KW"/>
</dbReference>
<evidence type="ECO:0000313" key="22">
    <source>
        <dbReference type="Proteomes" id="UP000271708"/>
    </source>
</evidence>
<dbReference type="GO" id="GO:0005737">
    <property type="term" value="C:cytoplasm"/>
    <property type="evidence" value="ECO:0007669"/>
    <property type="project" value="TreeGrafter"/>
</dbReference>
<feature type="domain" description="Mur ligase C-terminal" evidence="19">
    <location>
        <begin position="323"/>
        <end position="447"/>
    </location>
</feature>
<dbReference type="GO" id="GO:0046872">
    <property type="term" value="F:metal ion binding"/>
    <property type="evidence" value="ECO:0007669"/>
    <property type="project" value="UniProtKB-KW"/>
</dbReference>
<dbReference type="InterPro" id="IPR036565">
    <property type="entry name" value="Mur-like_cat_sf"/>
</dbReference>
<evidence type="ECO:0000256" key="17">
    <source>
        <dbReference type="ARBA" id="ARBA00049161"/>
    </source>
</evidence>
<comment type="subunit">
    <text evidence="5">Monomer.</text>
</comment>
<keyword evidence="13" id="KW-0460">Magnesium</keyword>
<dbReference type="Gene3D" id="3.40.1190.10">
    <property type="entry name" value="Mur-like, catalytic domain"/>
    <property type="match status" value="1"/>
</dbReference>
<dbReference type="Proteomes" id="UP000271708">
    <property type="component" value="Chromosome"/>
</dbReference>
<keyword evidence="12" id="KW-0067">ATP-binding</keyword>
<proteinExistence type="inferred from homology"/>
<dbReference type="EMBL" id="CP044548">
    <property type="protein sequence ID" value="QFQ29860.2"/>
    <property type="molecule type" value="Genomic_DNA"/>
</dbReference>
<dbReference type="InterPro" id="IPR036615">
    <property type="entry name" value="Mur_ligase_C_dom_sf"/>
</dbReference>
<dbReference type="FunFam" id="3.40.1190.10:FF:000004">
    <property type="entry name" value="Dihydrofolate synthase/folylpolyglutamate synthase"/>
    <property type="match status" value="1"/>
</dbReference>
<comment type="pathway">
    <text evidence="3">Cofactor biosynthesis; tetrahydrofolylpolyglutamate biosynthesis.</text>
</comment>
<dbReference type="AlphaFoldDB" id="A0A5P8FLC5"/>
<evidence type="ECO:0000256" key="13">
    <source>
        <dbReference type="ARBA" id="ARBA00022842"/>
    </source>
</evidence>
<dbReference type="Pfam" id="PF08245">
    <property type="entry name" value="Mur_ligase_M"/>
    <property type="match status" value="1"/>
</dbReference>
<keyword evidence="10" id="KW-0479">Metal-binding</keyword>
<evidence type="ECO:0000256" key="12">
    <source>
        <dbReference type="ARBA" id="ARBA00022840"/>
    </source>
</evidence>
<comment type="catalytic activity">
    <reaction evidence="16">
        <text>(6S)-5,6,7,8-tetrahydrofolyl-(gamma-L-Glu)(n) + L-glutamate + ATP = (6S)-5,6,7,8-tetrahydrofolyl-(gamma-L-Glu)(n+1) + ADP + phosphate + H(+)</text>
        <dbReference type="Rhea" id="RHEA:10580"/>
        <dbReference type="Rhea" id="RHEA-COMP:14738"/>
        <dbReference type="Rhea" id="RHEA-COMP:14740"/>
        <dbReference type="ChEBI" id="CHEBI:15378"/>
        <dbReference type="ChEBI" id="CHEBI:29985"/>
        <dbReference type="ChEBI" id="CHEBI:30616"/>
        <dbReference type="ChEBI" id="CHEBI:43474"/>
        <dbReference type="ChEBI" id="CHEBI:141005"/>
        <dbReference type="ChEBI" id="CHEBI:456216"/>
        <dbReference type="EC" id="6.3.2.17"/>
    </reaction>
</comment>
<dbReference type="GO" id="GO:0008841">
    <property type="term" value="F:dihydrofolate synthase activity"/>
    <property type="evidence" value="ECO:0007669"/>
    <property type="project" value="UniProtKB-EC"/>
</dbReference>
<keyword evidence="9" id="KW-0436">Ligase</keyword>
<feature type="region of interest" description="Disordered" evidence="18">
    <location>
        <begin position="466"/>
        <end position="498"/>
    </location>
</feature>
<evidence type="ECO:0000256" key="10">
    <source>
        <dbReference type="ARBA" id="ARBA00022723"/>
    </source>
</evidence>
<dbReference type="Gene3D" id="3.90.190.20">
    <property type="entry name" value="Mur ligase, C-terminal domain"/>
    <property type="match status" value="1"/>
</dbReference>
<dbReference type="PROSITE" id="PS01012">
    <property type="entry name" value="FOLYLPOLYGLU_SYNT_2"/>
    <property type="match status" value="1"/>
</dbReference>
<sequence length="498" mass="52535">MPSGDPQAAQKAAAQQLEIRKQMRLVEEAILARTPEHDLQPSLDRIQAVMDLLGEPQRTFPAIHVTGTNGKTSTARIIEAVLREMGLKTGRFTSPHLHDIRERISIGGEPISREDFLDAYADVLPFVEAVDTKSVAEGGPRMTYFEVVVAVAYAAFAAAPVDVAVVEVGMGGAWDATNVIDAPVAVITPVDLDHQHFLGDSVLDIAGEKSGIIKADAIVVSAEQEEDVAEILRERAEEVGARIVFSGRELGITARDVAVGGQQISFTSLAGEHEDLLLGLHGEHQAHNTVLAVSAVEAFVGGGEQRLSQDVLRPALEQVTSPGRLEIVRRSPTVIVDAAHNPHGARALAAALADSFTFTRLVGVIGILADKEATEILEILEPVLDHVVVTRTTSPRAMSPRALGAAAEEVFGEHRVTVVPELPDALDRAAELADDGGVGGGVLATGSVITAAEVRLLLGHGGEGEPARTFDRGAPAPVQDDGDAADILDDVFGDGDED</sequence>
<evidence type="ECO:0000256" key="16">
    <source>
        <dbReference type="ARBA" id="ARBA00047493"/>
    </source>
</evidence>
<evidence type="ECO:0000256" key="7">
    <source>
        <dbReference type="ARBA" id="ARBA00013025"/>
    </source>
</evidence>
<comment type="cofactor">
    <cofactor evidence="1">
        <name>Mg(2+)</name>
        <dbReference type="ChEBI" id="CHEBI:18420"/>
    </cofactor>
</comment>
<comment type="pathway">
    <text evidence="2">Cofactor biosynthesis; tetrahydrofolate biosynthesis; 7,8-dihydrofolate from 2-amino-4-hydroxy-6-hydroxymethyl-7,8-dihydropteridine diphosphate and 4-aminobenzoate: step 2/2.</text>
</comment>
<keyword evidence="11" id="KW-0547">Nucleotide-binding</keyword>
<dbReference type="SUPFAM" id="SSF53623">
    <property type="entry name" value="MurD-like peptide ligases, catalytic domain"/>
    <property type="match status" value="1"/>
</dbReference>
<dbReference type="EC" id="6.3.2.12" evidence="6"/>
<dbReference type="EC" id="6.3.2.17" evidence="7"/>
<evidence type="ECO:0000259" key="20">
    <source>
        <dbReference type="Pfam" id="PF08245"/>
    </source>
</evidence>
<dbReference type="InterPro" id="IPR004101">
    <property type="entry name" value="Mur_ligase_C"/>
</dbReference>
<accession>A0A5P8FLC5</accession>
<reference evidence="21 22" key="1">
    <citation type="submission" date="2019-09" db="EMBL/GenBank/DDBJ databases">
        <title>Complete Genome Sequence of Janibacter melonis M714 with both human health impact and industrial applications.</title>
        <authorList>
            <person name="Jin M."/>
            <person name="Zhao Q.R."/>
        </authorList>
    </citation>
    <scope>NUCLEOTIDE SEQUENCE [LARGE SCALE GENOMIC DNA]</scope>
    <source>
        <strain evidence="21 22">M714</strain>
    </source>
</reference>
<evidence type="ECO:0000256" key="5">
    <source>
        <dbReference type="ARBA" id="ARBA00011245"/>
    </source>
</evidence>
<dbReference type="GO" id="GO:0046656">
    <property type="term" value="P:folic acid biosynthetic process"/>
    <property type="evidence" value="ECO:0007669"/>
    <property type="project" value="UniProtKB-KW"/>
</dbReference>
<comment type="similarity">
    <text evidence="4">Belongs to the folylpolyglutamate synthase family.</text>
</comment>
<evidence type="ECO:0000256" key="1">
    <source>
        <dbReference type="ARBA" id="ARBA00001946"/>
    </source>
</evidence>
<dbReference type="RefSeq" id="WP_123090930.1">
    <property type="nucleotide sequence ID" value="NZ_CP044548.2"/>
</dbReference>
<dbReference type="KEGG" id="jme:EEW87_005200"/>
<name>A0A5P8FLC5_9MICO</name>
<dbReference type="Pfam" id="PF02875">
    <property type="entry name" value="Mur_ligase_C"/>
    <property type="match status" value="1"/>
</dbReference>
<dbReference type="PANTHER" id="PTHR11136">
    <property type="entry name" value="FOLYLPOLYGLUTAMATE SYNTHASE-RELATED"/>
    <property type="match status" value="1"/>
</dbReference>
<evidence type="ECO:0000256" key="15">
    <source>
        <dbReference type="ARBA" id="ARBA00030592"/>
    </source>
</evidence>
<evidence type="ECO:0000313" key="21">
    <source>
        <dbReference type="EMBL" id="QFQ29860.2"/>
    </source>
</evidence>
<evidence type="ECO:0000256" key="18">
    <source>
        <dbReference type="SAM" id="MobiDB-lite"/>
    </source>
</evidence>
<gene>
    <name evidence="21" type="ORF">EEW87_005200</name>
</gene>
<evidence type="ECO:0000259" key="19">
    <source>
        <dbReference type="Pfam" id="PF02875"/>
    </source>
</evidence>
<dbReference type="InterPro" id="IPR018109">
    <property type="entry name" value="Folylpolyglutamate_synth_CS"/>
</dbReference>
<keyword evidence="14" id="KW-0289">Folate biosynthesis</keyword>
<evidence type="ECO:0000256" key="9">
    <source>
        <dbReference type="ARBA" id="ARBA00022598"/>
    </source>
</evidence>
<evidence type="ECO:0000256" key="2">
    <source>
        <dbReference type="ARBA" id="ARBA00004799"/>
    </source>
</evidence>
<comment type="catalytic activity">
    <reaction evidence="17">
        <text>7,8-dihydropteroate + L-glutamate + ATP = 7,8-dihydrofolate + ADP + phosphate + H(+)</text>
        <dbReference type="Rhea" id="RHEA:23584"/>
        <dbReference type="ChEBI" id="CHEBI:15378"/>
        <dbReference type="ChEBI" id="CHEBI:17839"/>
        <dbReference type="ChEBI" id="CHEBI:29985"/>
        <dbReference type="ChEBI" id="CHEBI:30616"/>
        <dbReference type="ChEBI" id="CHEBI:43474"/>
        <dbReference type="ChEBI" id="CHEBI:57451"/>
        <dbReference type="ChEBI" id="CHEBI:456216"/>
        <dbReference type="EC" id="6.3.2.12"/>
    </reaction>
</comment>
<dbReference type="GO" id="GO:0004326">
    <property type="term" value="F:tetrahydrofolylpolyglutamate synthase activity"/>
    <property type="evidence" value="ECO:0007669"/>
    <property type="project" value="UniProtKB-EC"/>
</dbReference>
<evidence type="ECO:0000256" key="11">
    <source>
        <dbReference type="ARBA" id="ARBA00022741"/>
    </source>
</evidence>
<dbReference type="PANTHER" id="PTHR11136:SF0">
    <property type="entry name" value="DIHYDROFOLATE SYNTHETASE-RELATED"/>
    <property type="match status" value="1"/>
</dbReference>
<dbReference type="NCBIfam" id="TIGR01499">
    <property type="entry name" value="folC"/>
    <property type="match status" value="1"/>
</dbReference>
<dbReference type="GeneID" id="59160546"/>
<evidence type="ECO:0000256" key="14">
    <source>
        <dbReference type="ARBA" id="ARBA00022909"/>
    </source>
</evidence>
<dbReference type="SUPFAM" id="SSF53244">
    <property type="entry name" value="MurD-like peptide ligases, peptide-binding domain"/>
    <property type="match status" value="1"/>
</dbReference>
<protein>
    <recommendedName>
        <fullName evidence="8">Dihydrofolate synthase/folylpolyglutamate synthase</fullName>
        <ecNumber evidence="6">6.3.2.12</ecNumber>
        <ecNumber evidence="7">6.3.2.17</ecNumber>
    </recommendedName>
    <alternativeName>
        <fullName evidence="15">Tetrahydrofolylpolyglutamate synthase</fullName>
    </alternativeName>
</protein>
<evidence type="ECO:0000256" key="6">
    <source>
        <dbReference type="ARBA" id="ARBA00013023"/>
    </source>
</evidence>
<dbReference type="InterPro" id="IPR001645">
    <property type="entry name" value="Folylpolyglutamate_synth"/>
</dbReference>
<evidence type="ECO:0000256" key="4">
    <source>
        <dbReference type="ARBA" id="ARBA00008276"/>
    </source>
</evidence>